<dbReference type="AlphaFoldDB" id="A0A4Y2FB79"/>
<gene>
    <name evidence="2" type="ORF">AVEN_210508_1</name>
</gene>
<name>A0A4Y2FB79_ARAVE</name>
<evidence type="ECO:0000313" key="2">
    <source>
        <dbReference type="EMBL" id="GBM38770.1"/>
    </source>
</evidence>
<evidence type="ECO:0000256" key="1">
    <source>
        <dbReference type="SAM" id="MobiDB-lite"/>
    </source>
</evidence>
<dbReference type="Proteomes" id="UP000499080">
    <property type="component" value="Unassembled WGS sequence"/>
</dbReference>
<keyword evidence="3" id="KW-1185">Reference proteome</keyword>
<reference evidence="2 3" key="1">
    <citation type="journal article" date="2019" name="Sci. Rep.">
        <title>Orb-weaving spider Araneus ventricosus genome elucidates the spidroin gene catalogue.</title>
        <authorList>
            <person name="Kono N."/>
            <person name="Nakamura H."/>
            <person name="Ohtoshi R."/>
            <person name="Moran D.A.P."/>
            <person name="Shinohara A."/>
            <person name="Yoshida Y."/>
            <person name="Fujiwara M."/>
            <person name="Mori M."/>
            <person name="Tomita M."/>
            <person name="Arakawa K."/>
        </authorList>
    </citation>
    <scope>NUCLEOTIDE SEQUENCE [LARGE SCALE GENOMIC DNA]</scope>
</reference>
<comment type="caution">
    <text evidence="2">The sequence shown here is derived from an EMBL/GenBank/DDBJ whole genome shotgun (WGS) entry which is preliminary data.</text>
</comment>
<protein>
    <submittedName>
        <fullName evidence="2">Uncharacterized protein</fullName>
    </submittedName>
</protein>
<feature type="compositionally biased region" description="Basic and acidic residues" evidence="1">
    <location>
        <begin position="82"/>
        <end position="93"/>
    </location>
</feature>
<accession>A0A4Y2FB79</accession>
<proteinExistence type="predicted"/>
<dbReference type="EMBL" id="BGPR01000877">
    <property type="protein sequence ID" value="GBM38770.1"/>
    <property type="molecule type" value="Genomic_DNA"/>
</dbReference>
<evidence type="ECO:0000313" key="3">
    <source>
        <dbReference type="Proteomes" id="UP000499080"/>
    </source>
</evidence>
<organism evidence="2 3">
    <name type="scientific">Araneus ventricosus</name>
    <name type="common">Orbweaver spider</name>
    <name type="synonym">Epeira ventricosa</name>
    <dbReference type="NCBI Taxonomy" id="182803"/>
    <lineage>
        <taxon>Eukaryota</taxon>
        <taxon>Metazoa</taxon>
        <taxon>Ecdysozoa</taxon>
        <taxon>Arthropoda</taxon>
        <taxon>Chelicerata</taxon>
        <taxon>Arachnida</taxon>
        <taxon>Araneae</taxon>
        <taxon>Araneomorphae</taxon>
        <taxon>Entelegynae</taxon>
        <taxon>Araneoidea</taxon>
        <taxon>Araneidae</taxon>
        <taxon>Araneus</taxon>
    </lineage>
</organism>
<sequence>MLWISVRKWVMSEGCGSRYGNGLCVKVVDLCTVWVMSEGCGSQFGIGYECRLWIPVGCVPDADKSPRKSTQEQANPFLTKASEGHLNDSRDDINTETEDGVPMATIGLSQTPLAGGTSRHRSGCNSTSHHYSTLHGS</sequence>
<feature type="compositionally biased region" description="Polar residues" evidence="1">
    <location>
        <begin position="123"/>
        <end position="137"/>
    </location>
</feature>
<feature type="region of interest" description="Disordered" evidence="1">
    <location>
        <begin position="60"/>
        <end position="137"/>
    </location>
</feature>
<feature type="compositionally biased region" description="Basic and acidic residues" evidence="1">
    <location>
        <begin position="61"/>
        <end position="70"/>
    </location>
</feature>